<dbReference type="AlphaFoldDB" id="A0AA38NYD9"/>
<reference evidence="5" key="1">
    <citation type="submission" date="2022-08" db="EMBL/GenBank/DDBJ databases">
        <authorList>
            <consortium name="DOE Joint Genome Institute"/>
            <person name="Min B."/>
            <person name="Riley R."/>
            <person name="Sierra-Patev S."/>
            <person name="Naranjo-Ortiz M."/>
            <person name="Looney B."/>
            <person name="Konkel Z."/>
            <person name="Slot J.C."/>
            <person name="Sakamoto Y."/>
            <person name="Steenwyk J.L."/>
            <person name="Rokas A."/>
            <person name="Carro J."/>
            <person name="Camarero S."/>
            <person name="Ferreira P."/>
            <person name="Molpeceres G."/>
            <person name="Ruiz-Duenas F.J."/>
            <person name="Serrano A."/>
            <person name="Henrissat B."/>
            <person name="Drula E."/>
            <person name="Hughes K.W."/>
            <person name="Mata J.L."/>
            <person name="Ishikawa N.K."/>
            <person name="Vargas-Isla R."/>
            <person name="Ushijima S."/>
            <person name="Smith C.A."/>
            <person name="Ahrendt S."/>
            <person name="Andreopoulos W."/>
            <person name="He G."/>
            <person name="Labutti K."/>
            <person name="Lipzen A."/>
            <person name="Ng V."/>
            <person name="Sandor L."/>
            <person name="Barry K."/>
            <person name="Martinez A.T."/>
            <person name="Xiao Y."/>
            <person name="Gibbons J.G."/>
            <person name="Terashima K."/>
            <person name="Hibbett D.S."/>
            <person name="Grigoriev I.V."/>
        </authorList>
    </citation>
    <scope>NUCLEOTIDE SEQUENCE</scope>
    <source>
        <strain evidence="5">TFB9207</strain>
    </source>
</reference>
<dbReference type="PROSITE" id="PS50089">
    <property type="entry name" value="ZF_RING_2"/>
    <property type="match status" value="1"/>
</dbReference>
<keyword evidence="1" id="KW-0863">Zinc-finger</keyword>
<dbReference type="InterPro" id="IPR013083">
    <property type="entry name" value="Znf_RING/FYVE/PHD"/>
</dbReference>
<proteinExistence type="predicted"/>
<feature type="region of interest" description="Disordered" evidence="3">
    <location>
        <begin position="333"/>
        <end position="380"/>
    </location>
</feature>
<feature type="domain" description="RING-type" evidence="4">
    <location>
        <begin position="6"/>
        <end position="49"/>
    </location>
</feature>
<evidence type="ECO:0000313" key="6">
    <source>
        <dbReference type="Proteomes" id="UP001163846"/>
    </source>
</evidence>
<evidence type="ECO:0000256" key="1">
    <source>
        <dbReference type="PROSITE-ProRule" id="PRU00175"/>
    </source>
</evidence>
<feature type="compositionally biased region" description="Polar residues" evidence="3">
    <location>
        <begin position="340"/>
        <end position="355"/>
    </location>
</feature>
<dbReference type="SUPFAM" id="SSF57850">
    <property type="entry name" value="RING/U-box"/>
    <property type="match status" value="1"/>
</dbReference>
<evidence type="ECO:0000256" key="2">
    <source>
        <dbReference type="SAM" id="Coils"/>
    </source>
</evidence>
<accession>A0AA38NYD9</accession>
<dbReference type="InterPro" id="IPR001841">
    <property type="entry name" value="Znf_RING"/>
</dbReference>
<evidence type="ECO:0000313" key="5">
    <source>
        <dbReference type="EMBL" id="KAJ3832914.1"/>
    </source>
</evidence>
<keyword evidence="1" id="KW-0862">Zinc</keyword>
<name>A0AA38NYD9_9AGAR</name>
<evidence type="ECO:0000256" key="3">
    <source>
        <dbReference type="SAM" id="MobiDB-lite"/>
    </source>
</evidence>
<dbReference type="Gene3D" id="3.30.40.10">
    <property type="entry name" value="Zinc/RING finger domain, C3HC4 (zinc finger)"/>
    <property type="match status" value="1"/>
</dbReference>
<feature type="coiled-coil region" evidence="2">
    <location>
        <begin position="126"/>
        <end position="268"/>
    </location>
</feature>
<organism evidence="5 6">
    <name type="scientific">Lentinula raphanica</name>
    <dbReference type="NCBI Taxonomy" id="153919"/>
    <lineage>
        <taxon>Eukaryota</taxon>
        <taxon>Fungi</taxon>
        <taxon>Dikarya</taxon>
        <taxon>Basidiomycota</taxon>
        <taxon>Agaricomycotina</taxon>
        <taxon>Agaricomycetes</taxon>
        <taxon>Agaricomycetidae</taxon>
        <taxon>Agaricales</taxon>
        <taxon>Marasmiineae</taxon>
        <taxon>Omphalotaceae</taxon>
        <taxon>Lentinula</taxon>
    </lineage>
</organism>
<sequence>MAHGHCQVCLGYYSISNFQVLPCGHGGCKSCLGRIFNSGTQKGSCWMCRREFRRNEAHRIYIDVVDSKVATVQHTVEGLDRMDSKAKLISVERASQVMKKTAQELECDNERAELLRRAIEDFDQRIVSVFQKAQAQAEELAQLREELARAQAEIGLYDHARKTNKKQRDVIKGLESELEQWKKEGEQAVSRLGQVSKDYLALKAQTELDLEEKKKVEEDNSNLRGTLERQAREARSQKVKVRALKDEIASLKKRNESLEEESQSVKFDESLQVYMSDDYGGNDLLSFSSPARPSSPPERARKKIRSSGLSQITNGLHIEVDLEIDSGMPRPGFSSDWKMTDTTTKRNTISSSSNFPIPLDKHGRPKVSVQTGPIRSRRVP</sequence>
<gene>
    <name evidence="5" type="ORF">F5878DRAFT_433501</name>
</gene>
<dbReference type="Proteomes" id="UP001163846">
    <property type="component" value="Unassembled WGS sequence"/>
</dbReference>
<feature type="region of interest" description="Disordered" evidence="3">
    <location>
        <begin position="284"/>
        <end position="307"/>
    </location>
</feature>
<comment type="caution">
    <text evidence="5">The sequence shown here is derived from an EMBL/GenBank/DDBJ whole genome shotgun (WGS) entry which is preliminary data.</text>
</comment>
<evidence type="ECO:0000259" key="4">
    <source>
        <dbReference type="PROSITE" id="PS50089"/>
    </source>
</evidence>
<keyword evidence="1" id="KW-0479">Metal-binding</keyword>
<keyword evidence="2" id="KW-0175">Coiled coil</keyword>
<dbReference type="SMART" id="SM00184">
    <property type="entry name" value="RING"/>
    <property type="match status" value="1"/>
</dbReference>
<protein>
    <recommendedName>
        <fullName evidence="4">RING-type domain-containing protein</fullName>
    </recommendedName>
</protein>
<keyword evidence="6" id="KW-1185">Reference proteome</keyword>
<dbReference type="GO" id="GO:0008270">
    <property type="term" value="F:zinc ion binding"/>
    <property type="evidence" value="ECO:0007669"/>
    <property type="project" value="UniProtKB-KW"/>
</dbReference>
<dbReference type="EMBL" id="MU806818">
    <property type="protein sequence ID" value="KAJ3832914.1"/>
    <property type="molecule type" value="Genomic_DNA"/>
</dbReference>
<dbReference type="Pfam" id="PF13920">
    <property type="entry name" value="zf-C3HC4_3"/>
    <property type="match status" value="1"/>
</dbReference>